<evidence type="ECO:0000313" key="3">
    <source>
        <dbReference type="Proteomes" id="UP001066276"/>
    </source>
</evidence>
<accession>A0AAV7TYB5</accession>
<dbReference type="EMBL" id="JANPWB010000006">
    <property type="protein sequence ID" value="KAJ1181200.1"/>
    <property type="molecule type" value="Genomic_DNA"/>
</dbReference>
<keyword evidence="3" id="KW-1185">Reference proteome</keyword>
<evidence type="ECO:0000256" key="1">
    <source>
        <dbReference type="SAM" id="MobiDB-lite"/>
    </source>
</evidence>
<dbReference type="Proteomes" id="UP001066276">
    <property type="component" value="Chromosome 3_2"/>
</dbReference>
<evidence type="ECO:0000313" key="2">
    <source>
        <dbReference type="EMBL" id="KAJ1181200.1"/>
    </source>
</evidence>
<sequence length="98" mass="10906">MPGRSLVKREIKSSVYVRETQRGILTLGALCMIGKSKGGPHIRSRERTGRAFPAQQKSLGHDNETVDGSIVEDSNFDQDFINGYFYICENSEVTLQLG</sequence>
<comment type="caution">
    <text evidence="2">The sequence shown here is derived from an EMBL/GenBank/DDBJ whole genome shotgun (WGS) entry which is preliminary data.</text>
</comment>
<organism evidence="2 3">
    <name type="scientific">Pleurodeles waltl</name>
    <name type="common">Iberian ribbed newt</name>
    <dbReference type="NCBI Taxonomy" id="8319"/>
    <lineage>
        <taxon>Eukaryota</taxon>
        <taxon>Metazoa</taxon>
        <taxon>Chordata</taxon>
        <taxon>Craniata</taxon>
        <taxon>Vertebrata</taxon>
        <taxon>Euteleostomi</taxon>
        <taxon>Amphibia</taxon>
        <taxon>Batrachia</taxon>
        <taxon>Caudata</taxon>
        <taxon>Salamandroidea</taxon>
        <taxon>Salamandridae</taxon>
        <taxon>Pleurodelinae</taxon>
        <taxon>Pleurodeles</taxon>
    </lineage>
</organism>
<name>A0AAV7TYB5_PLEWA</name>
<gene>
    <name evidence="2" type="ORF">NDU88_006410</name>
</gene>
<dbReference type="AlphaFoldDB" id="A0AAV7TYB5"/>
<proteinExistence type="predicted"/>
<feature type="region of interest" description="Disordered" evidence="1">
    <location>
        <begin position="37"/>
        <end position="66"/>
    </location>
</feature>
<reference evidence="2" key="1">
    <citation type="journal article" date="2022" name="bioRxiv">
        <title>Sequencing and chromosome-scale assembly of the giantPleurodeles waltlgenome.</title>
        <authorList>
            <person name="Brown T."/>
            <person name="Elewa A."/>
            <person name="Iarovenko S."/>
            <person name="Subramanian E."/>
            <person name="Araus A.J."/>
            <person name="Petzold A."/>
            <person name="Susuki M."/>
            <person name="Suzuki K.-i.T."/>
            <person name="Hayashi T."/>
            <person name="Toyoda A."/>
            <person name="Oliveira C."/>
            <person name="Osipova E."/>
            <person name="Leigh N.D."/>
            <person name="Simon A."/>
            <person name="Yun M.H."/>
        </authorList>
    </citation>
    <scope>NUCLEOTIDE SEQUENCE</scope>
    <source>
        <strain evidence="2">20211129_DDA</strain>
        <tissue evidence="2">Liver</tissue>
    </source>
</reference>
<protein>
    <submittedName>
        <fullName evidence="2">Uncharacterized protein</fullName>
    </submittedName>
</protein>